<protein>
    <submittedName>
        <fullName evidence="1">Uncharacterized protein</fullName>
    </submittedName>
</protein>
<proteinExistence type="predicted"/>
<evidence type="ECO:0000313" key="1">
    <source>
        <dbReference type="EMBL" id="KAG1564638.1"/>
    </source>
</evidence>
<reference evidence="1 2" key="1">
    <citation type="journal article" date="2020" name="Microb. Genom.">
        <title>Genetic diversity of clinical and environmental Mucorales isolates obtained from an investigation of mucormycosis cases among solid organ transplant recipients.</title>
        <authorList>
            <person name="Nguyen M.H."/>
            <person name="Kaul D."/>
            <person name="Muto C."/>
            <person name="Cheng S.J."/>
            <person name="Richter R.A."/>
            <person name="Bruno V.M."/>
            <person name="Liu G."/>
            <person name="Beyhan S."/>
            <person name="Sundermann A.J."/>
            <person name="Mounaud S."/>
            <person name="Pasculle A.W."/>
            <person name="Nierman W.C."/>
            <person name="Driscoll E."/>
            <person name="Cumbie R."/>
            <person name="Clancy C.J."/>
            <person name="Dupont C.L."/>
        </authorList>
    </citation>
    <scope>NUCLEOTIDE SEQUENCE [LARGE SCALE GENOMIC DNA]</scope>
    <source>
        <strain evidence="1 2">GL24</strain>
    </source>
</reference>
<accession>A0A9P6YU59</accession>
<sequence length="149" mass="17138">MKTPIDYFFQTASKEWRILEAISVYDKLKRYDSFGSLLEAMQRDIGSACEKQPTFKKKGKLFVEIVEGSGNEGQDSDHNNADIDIRPPTTVRIDKIADTITNHGELNVVNNKVPLLPYSYSKTMPPLNARKRAYLKKHRFEDCLNRKPM</sequence>
<dbReference type="EMBL" id="JAANIU010002507">
    <property type="protein sequence ID" value="KAG1564638.1"/>
    <property type="molecule type" value="Genomic_DNA"/>
</dbReference>
<dbReference type="Proteomes" id="UP000740926">
    <property type="component" value="Unassembled WGS sequence"/>
</dbReference>
<comment type="caution">
    <text evidence="1">The sequence shown here is derived from an EMBL/GenBank/DDBJ whole genome shotgun (WGS) entry which is preliminary data.</text>
</comment>
<name>A0A9P6YU59_9FUNG</name>
<organism evidence="1 2">
    <name type="scientific">Rhizopus delemar</name>
    <dbReference type="NCBI Taxonomy" id="936053"/>
    <lineage>
        <taxon>Eukaryota</taxon>
        <taxon>Fungi</taxon>
        <taxon>Fungi incertae sedis</taxon>
        <taxon>Mucoromycota</taxon>
        <taxon>Mucoromycotina</taxon>
        <taxon>Mucoromycetes</taxon>
        <taxon>Mucorales</taxon>
        <taxon>Mucorineae</taxon>
        <taxon>Rhizopodaceae</taxon>
        <taxon>Rhizopus</taxon>
    </lineage>
</organism>
<dbReference type="AlphaFoldDB" id="A0A9P6YU59"/>
<evidence type="ECO:0000313" key="2">
    <source>
        <dbReference type="Proteomes" id="UP000740926"/>
    </source>
</evidence>
<gene>
    <name evidence="1" type="ORF">G6F50_010831</name>
</gene>
<keyword evidence="2" id="KW-1185">Reference proteome</keyword>